<feature type="region of interest" description="Disordered" evidence="1">
    <location>
        <begin position="188"/>
        <end position="214"/>
    </location>
</feature>
<dbReference type="Pfam" id="PF13878">
    <property type="entry name" value="zf-C2H2_3"/>
    <property type="match status" value="1"/>
</dbReference>
<dbReference type="AlphaFoldDB" id="A0A507BD67"/>
<feature type="compositionally biased region" description="Basic and acidic residues" evidence="1">
    <location>
        <begin position="188"/>
        <end position="204"/>
    </location>
</feature>
<accession>A0A507BD67</accession>
<dbReference type="OrthoDB" id="5231968at2759"/>
<comment type="caution">
    <text evidence="3">The sequence shown here is derived from an EMBL/GenBank/DDBJ whole genome shotgun (WGS) entry which is preliminary data.</text>
</comment>
<reference evidence="3 4" key="1">
    <citation type="submission" date="2019-06" db="EMBL/GenBank/DDBJ databases">
        <title>Draft genome sequence of the filamentous fungus Phialemoniopsis curvata isolated from diesel fuel.</title>
        <authorList>
            <person name="Varaljay V.A."/>
            <person name="Lyon W.J."/>
            <person name="Crouch A.L."/>
            <person name="Drake C.E."/>
            <person name="Hollomon J.M."/>
            <person name="Nadeau L.J."/>
            <person name="Nunn H.S."/>
            <person name="Stevenson B.S."/>
            <person name="Bojanowski C.L."/>
            <person name="Crookes-Goodson W.J."/>
        </authorList>
    </citation>
    <scope>NUCLEOTIDE SEQUENCE [LARGE SCALE GENOMIC DNA]</scope>
    <source>
        <strain evidence="3 4">D216</strain>
    </source>
</reference>
<keyword evidence="4" id="KW-1185">Reference proteome</keyword>
<gene>
    <name evidence="3" type="ORF">E0L32_005083</name>
</gene>
<sequence>MPVSAANRKVHSIIQTSEIRSKRPLVTYGKRKTANRGTETEADTVTKRRKTEDCTRGDGIETTLPVDKVVLPQPASPKRSGIMRYFKPAASSPSSYVSNTTRSVEAVPTRASSPPATQQPRQRRRLTTRPVQNENIRPQSDIQVHSDDDDVVDLGAEKCDADSDDEPLTLPVIYVRTDEDGEDMALTERDEKSLNSRSPERRAGTDSPPGTKVLRPKVAKRPSIQTTLSLSRSAGFTECRGCGLLYNPVHAEDVRYHAKQHAVFRQKNRKRSDLF</sequence>
<feature type="compositionally biased region" description="Basic and acidic residues" evidence="1">
    <location>
        <begin position="44"/>
        <end position="59"/>
    </location>
</feature>
<feature type="region of interest" description="Disordered" evidence="1">
    <location>
        <begin position="89"/>
        <end position="147"/>
    </location>
</feature>
<evidence type="ECO:0000313" key="4">
    <source>
        <dbReference type="Proteomes" id="UP000319257"/>
    </source>
</evidence>
<dbReference type="GeneID" id="41972530"/>
<feature type="domain" description="N-acetyltransferase ESCO zinc-finger" evidence="2">
    <location>
        <begin position="225"/>
        <end position="262"/>
    </location>
</feature>
<evidence type="ECO:0000256" key="1">
    <source>
        <dbReference type="SAM" id="MobiDB-lite"/>
    </source>
</evidence>
<feature type="compositionally biased region" description="Polar residues" evidence="1">
    <location>
        <begin position="91"/>
        <end position="103"/>
    </location>
</feature>
<organism evidence="3 4">
    <name type="scientific">Thyridium curvatum</name>
    <dbReference type="NCBI Taxonomy" id="1093900"/>
    <lineage>
        <taxon>Eukaryota</taxon>
        <taxon>Fungi</taxon>
        <taxon>Dikarya</taxon>
        <taxon>Ascomycota</taxon>
        <taxon>Pezizomycotina</taxon>
        <taxon>Sordariomycetes</taxon>
        <taxon>Sordariomycetidae</taxon>
        <taxon>Thyridiales</taxon>
        <taxon>Thyridiaceae</taxon>
        <taxon>Thyridium</taxon>
    </lineage>
</organism>
<feature type="compositionally biased region" description="Polar residues" evidence="1">
    <location>
        <begin position="133"/>
        <end position="143"/>
    </location>
</feature>
<dbReference type="EMBL" id="SKBQ01000026">
    <property type="protein sequence ID" value="TPX14688.1"/>
    <property type="molecule type" value="Genomic_DNA"/>
</dbReference>
<dbReference type="InterPro" id="IPR028005">
    <property type="entry name" value="AcTrfase_ESCO_Znf_dom"/>
</dbReference>
<evidence type="ECO:0000259" key="2">
    <source>
        <dbReference type="Pfam" id="PF13878"/>
    </source>
</evidence>
<protein>
    <recommendedName>
        <fullName evidence="2">N-acetyltransferase ESCO zinc-finger domain-containing protein</fullName>
    </recommendedName>
</protein>
<dbReference type="Proteomes" id="UP000319257">
    <property type="component" value="Unassembled WGS sequence"/>
</dbReference>
<dbReference type="InParanoid" id="A0A507BD67"/>
<evidence type="ECO:0000313" key="3">
    <source>
        <dbReference type="EMBL" id="TPX14688.1"/>
    </source>
</evidence>
<proteinExistence type="predicted"/>
<feature type="region of interest" description="Disordered" evidence="1">
    <location>
        <begin position="24"/>
        <end position="60"/>
    </location>
</feature>
<dbReference type="RefSeq" id="XP_030996399.1">
    <property type="nucleotide sequence ID" value="XM_031139565.1"/>
</dbReference>
<name>A0A507BD67_9PEZI</name>